<dbReference type="RefSeq" id="WP_255187653.1">
    <property type="nucleotide sequence ID" value="NZ_CP113517.1"/>
</dbReference>
<evidence type="ECO:0000313" key="2">
    <source>
        <dbReference type="Proteomes" id="UP001162780"/>
    </source>
</evidence>
<protein>
    <submittedName>
        <fullName evidence="1">Uncharacterized protein</fullName>
    </submittedName>
</protein>
<proteinExistence type="predicted"/>
<reference evidence="1" key="1">
    <citation type="submission" date="2022-11" db="EMBL/GenBank/DDBJ databases">
        <title>Methylomonas rapida sp. nov., Carotenoid-Producing Obligate Methanotrophs with High Growth Characteristics and Biotechnological Potential.</title>
        <authorList>
            <person name="Tikhonova E.N."/>
            <person name="Suleimanov R.Z."/>
            <person name="Miroshnikov K."/>
            <person name="Oshkin I.Y."/>
            <person name="Belova S.E."/>
            <person name="Danilova O.V."/>
            <person name="Ashikhmin A."/>
            <person name="Konopkin A."/>
            <person name="But S.Y."/>
            <person name="Khmelenina V.N."/>
            <person name="Kuznetsov N."/>
            <person name="Pimenov N.V."/>
            <person name="Dedysh S.N."/>
        </authorList>
    </citation>
    <scope>NUCLEOTIDE SEQUENCE</scope>
    <source>
        <strain evidence="1">MP1</strain>
    </source>
</reference>
<dbReference type="EMBL" id="CP113517">
    <property type="protein sequence ID" value="WAR46740.1"/>
    <property type="molecule type" value="Genomic_DNA"/>
</dbReference>
<name>A0ABY7GQG7_9GAMM</name>
<organism evidence="1 2">
    <name type="scientific">Methylomonas rapida</name>
    <dbReference type="NCBI Taxonomy" id="2963939"/>
    <lineage>
        <taxon>Bacteria</taxon>
        <taxon>Pseudomonadati</taxon>
        <taxon>Pseudomonadota</taxon>
        <taxon>Gammaproteobacteria</taxon>
        <taxon>Methylococcales</taxon>
        <taxon>Methylococcaceae</taxon>
        <taxon>Methylomonas</taxon>
    </lineage>
</organism>
<gene>
    <name evidence="1" type="ORF">NM686_009565</name>
</gene>
<accession>A0ABY7GQG7</accession>
<sequence>MTITPENILDDLATIIADLGAIREKVTDAIDRSAINNQIKALTKWWRAIDDERAEHGSQELDNSKAALEKITLDLKAEKKKLTNIAVVVHRGAQAIAIAEKVAKLIA</sequence>
<keyword evidence="2" id="KW-1185">Reference proteome</keyword>
<dbReference type="Proteomes" id="UP001162780">
    <property type="component" value="Chromosome"/>
</dbReference>
<evidence type="ECO:0000313" key="1">
    <source>
        <dbReference type="EMBL" id="WAR46740.1"/>
    </source>
</evidence>